<proteinExistence type="predicted"/>
<evidence type="ECO:0000256" key="1">
    <source>
        <dbReference type="SAM" id="MobiDB-lite"/>
    </source>
</evidence>
<accession>A0A5B7FBK2</accession>
<evidence type="ECO:0000313" key="2">
    <source>
        <dbReference type="EMBL" id="MPC42619.1"/>
    </source>
</evidence>
<reference evidence="2 3" key="1">
    <citation type="submission" date="2019-05" db="EMBL/GenBank/DDBJ databases">
        <title>Another draft genome of Portunus trituberculatus and its Hox gene families provides insights of decapod evolution.</title>
        <authorList>
            <person name="Jeong J.-H."/>
            <person name="Song I."/>
            <person name="Kim S."/>
            <person name="Choi T."/>
            <person name="Kim D."/>
            <person name="Ryu S."/>
            <person name="Kim W."/>
        </authorList>
    </citation>
    <scope>NUCLEOTIDE SEQUENCE [LARGE SCALE GENOMIC DNA]</scope>
    <source>
        <tissue evidence="2">Muscle</tissue>
    </source>
</reference>
<feature type="compositionally biased region" description="Polar residues" evidence="1">
    <location>
        <begin position="55"/>
        <end position="76"/>
    </location>
</feature>
<dbReference type="Proteomes" id="UP000324222">
    <property type="component" value="Unassembled WGS sequence"/>
</dbReference>
<gene>
    <name evidence="2" type="ORF">E2C01_036243</name>
</gene>
<dbReference type="AlphaFoldDB" id="A0A5B7FBK2"/>
<comment type="caution">
    <text evidence="2">The sequence shown here is derived from an EMBL/GenBank/DDBJ whole genome shotgun (WGS) entry which is preliminary data.</text>
</comment>
<feature type="region of interest" description="Disordered" evidence="1">
    <location>
        <begin position="30"/>
        <end position="76"/>
    </location>
</feature>
<organism evidence="2 3">
    <name type="scientific">Portunus trituberculatus</name>
    <name type="common">Swimming crab</name>
    <name type="synonym">Neptunus trituberculatus</name>
    <dbReference type="NCBI Taxonomy" id="210409"/>
    <lineage>
        <taxon>Eukaryota</taxon>
        <taxon>Metazoa</taxon>
        <taxon>Ecdysozoa</taxon>
        <taxon>Arthropoda</taxon>
        <taxon>Crustacea</taxon>
        <taxon>Multicrustacea</taxon>
        <taxon>Malacostraca</taxon>
        <taxon>Eumalacostraca</taxon>
        <taxon>Eucarida</taxon>
        <taxon>Decapoda</taxon>
        <taxon>Pleocyemata</taxon>
        <taxon>Brachyura</taxon>
        <taxon>Eubrachyura</taxon>
        <taxon>Portunoidea</taxon>
        <taxon>Portunidae</taxon>
        <taxon>Portuninae</taxon>
        <taxon>Portunus</taxon>
    </lineage>
</organism>
<sequence length="76" mass="8608">MGRIKQKKTCYYPDLESGSSFSCFSLRHTQRRAVRGQHPATPPPRRRLTHPHLASLTSRASNNRSCLSRGGQKTSR</sequence>
<keyword evidence="3" id="KW-1185">Reference proteome</keyword>
<protein>
    <submittedName>
        <fullName evidence="2">Uncharacterized protein</fullName>
    </submittedName>
</protein>
<dbReference type="EMBL" id="VSRR010005503">
    <property type="protein sequence ID" value="MPC42619.1"/>
    <property type="molecule type" value="Genomic_DNA"/>
</dbReference>
<evidence type="ECO:0000313" key="3">
    <source>
        <dbReference type="Proteomes" id="UP000324222"/>
    </source>
</evidence>
<name>A0A5B7FBK2_PORTR</name>